<dbReference type="Pfam" id="PF00612">
    <property type="entry name" value="IQ"/>
    <property type="match status" value="1"/>
</dbReference>
<evidence type="ECO:0000313" key="6">
    <source>
        <dbReference type="Proteomes" id="UP000663870"/>
    </source>
</evidence>
<dbReference type="Proteomes" id="UP000663870">
    <property type="component" value="Unassembled WGS sequence"/>
</dbReference>
<sequence length="121" mass="13772">AAERRRLEQERAAAARRRLQQEEAAATKIQASYRGFKDRQAFNERKRSSQIFTRSSSIGSTSYPDSSNTTQEETLRLKQEPTTSIDSSASSILSIKYQRKRARSNLSTHSKTQETVVTEPF</sequence>
<dbReference type="CDD" id="cd23767">
    <property type="entry name" value="IQCD"/>
    <property type="match status" value="1"/>
</dbReference>
<feature type="non-terminal residue" evidence="3">
    <location>
        <position position="1"/>
    </location>
</feature>
<feature type="compositionally biased region" description="Polar residues" evidence="2">
    <location>
        <begin position="104"/>
        <end position="121"/>
    </location>
</feature>
<reference evidence="3" key="1">
    <citation type="submission" date="2021-02" db="EMBL/GenBank/DDBJ databases">
        <authorList>
            <person name="Nowell W R."/>
        </authorList>
    </citation>
    <scope>NUCLEOTIDE SEQUENCE</scope>
</reference>
<name>A0A815X3T9_9BILA</name>
<evidence type="ECO:0000256" key="1">
    <source>
        <dbReference type="SAM" id="Coils"/>
    </source>
</evidence>
<dbReference type="AlphaFoldDB" id="A0A815X3T9"/>
<organism evidence="3 5">
    <name type="scientific">Rotaria sordida</name>
    <dbReference type="NCBI Taxonomy" id="392033"/>
    <lineage>
        <taxon>Eukaryota</taxon>
        <taxon>Metazoa</taxon>
        <taxon>Spiralia</taxon>
        <taxon>Gnathifera</taxon>
        <taxon>Rotifera</taxon>
        <taxon>Eurotatoria</taxon>
        <taxon>Bdelloidea</taxon>
        <taxon>Philodinida</taxon>
        <taxon>Philodinidae</taxon>
        <taxon>Rotaria</taxon>
    </lineage>
</organism>
<dbReference type="Gene3D" id="1.20.5.190">
    <property type="match status" value="1"/>
</dbReference>
<evidence type="ECO:0000313" key="5">
    <source>
        <dbReference type="Proteomes" id="UP000663854"/>
    </source>
</evidence>
<protein>
    <submittedName>
        <fullName evidence="3">Uncharacterized protein</fullName>
    </submittedName>
</protein>
<feature type="compositionally biased region" description="Low complexity" evidence="2">
    <location>
        <begin position="84"/>
        <end position="95"/>
    </location>
</feature>
<comment type="caution">
    <text evidence="3">The sequence shown here is derived from an EMBL/GenBank/DDBJ whole genome shotgun (WGS) entry which is preliminary data.</text>
</comment>
<feature type="non-terminal residue" evidence="3">
    <location>
        <position position="121"/>
    </location>
</feature>
<evidence type="ECO:0000313" key="3">
    <source>
        <dbReference type="EMBL" id="CAF1552940.1"/>
    </source>
</evidence>
<feature type="region of interest" description="Disordered" evidence="2">
    <location>
        <begin position="42"/>
        <end position="121"/>
    </location>
</feature>
<feature type="coiled-coil region" evidence="1">
    <location>
        <begin position="4"/>
        <end position="32"/>
    </location>
</feature>
<gene>
    <name evidence="4" type="ORF">JXQ802_LOCUS58071</name>
    <name evidence="3" type="ORF">PYM288_LOCUS41457</name>
</gene>
<dbReference type="EMBL" id="CAJNOL010016087">
    <property type="protein sequence ID" value="CAF1674027.1"/>
    <property type="molecule type" value="Genomic_DNA"/>
</dbReference>
<dbReference type="Proteomes" id="UP000663854">
    <property type="component" value="Unassembled WGS sequence"/>
</dbReference>
<dbReference type="PROSITE" id="PS50096">
    <property type="entry name" value="IQ"/>
    <property type="match status" value="1"/>
</dbReference>
<dbReference type="InterPro" id="IPR000048">
    <property type="entry name" value="IQ_motif_EF-hand-BS"/>
</dbReference>
<proteinExistence type="predicted"/>
<evidence type="ECO:0000256" key="2">
    <source>
        <dbReference type="SAM" id="MobiDB-lite"/>
    </source>
</evidence>
<keyword evidence="6" id="KW-1185">Reference proteome</keyword>
<keyword evidence="1" id="KW-0175">Coiled coil</keyword>
<accession>A0A815X3T9</accession>
<feature type="compositionally biased region" description="Polar residues" evidence="2">
    <location>
        <begin position="49"/>
        <end position="72"/>
    </location>
</feature>
<dbReference type="SMART" id="SM00015">
    <property type="entry name" value="IQ"/>
    <property type="match status" value="1"/>
</dbReference>
<evidence type="ECO:0000313" key="4">
    <source>
        <dbReference type="EMBL" id="CAF1674027.1"/>
    </source>
</evidence>
<dbReference type="EMBL" id="CAJNOH010014191">
    <property type="protein sequence ID" value="CAF1552940.1"/>
    <property type="molecule type" value="Genomic_DNA"/>
</dbReference>